<dbReference type="Proteomes" id="UP000198814">
    <property type="component" value="Unassembled WGS sequence"/>
</dbReference>
<dbReference type="AlphaFoldDB" id="A0A1H8VB93"/>
<evidence type="ECO:0000259" key="9">
    <source>
        <dbReference type="Pfam" id="PF00171"/>
    </source>
</evidence>
<evidence type="ECO:0000256" key="6">
    <source>
        <dbReference type="ARBA" id="ARBA00050596"/>
    </source>
</evidence>
<evidence type="ECO:0000256" key="5">
    <source>
        <dbReference type="ARBA" id="ARBA00035632"/>
    </source>
</evidence>
<protein>
    <recommendedName>
        <fullName evidence="8">Salicylaldehyde dehydrogenase</fullName>
        <ecNumber evidence="7">1.2.1.65</ecNumber>
    </recommendedName>
</protein>
<proteinExistence type="inferred from homology"/>
<evidence type="ECO:0000256" key="1">
    <source>
        <dbReference type="ARBA" id="ARBA00009986"/>
    </source>
</evidence>
<comment type="catalytic activity">
    <reaction evidence="6">
        <text>salicylaldehyde + NAD(+) + H2O = salicylate + NADH + 2 H(+)</text>
        <dbReference type="Rhea" id="RHEA:18537"/>
        <dbReference type="ChEBI" id="CHEBI:15377"/>
        <dbReference type="ChEBI" id="CHEBI:15378"/>
        <dbReference type="ChEBI" id="CHEBI:16008"/>
        <dbReference type="ChEBI" id="CHEBI:30762"/>
        <dbReference type="ChEBI" id="CHEBI:57540"/>
        <dbReference type="ChEBI" id="CHEBI:57945"/>
        <dbReference type="EC" id="1.2.1.65"/>
    </reaction>
</comment>
<reference evidence="11" key="1">
    <citation type="submission" date="2016-10" db="EMBL/GenBank/DDBJ databases">
        <authorList>
            <person name="Varghese N."/>
            <person name="Submissions S."/>
        </authorList>
    </citation>
    <scope>NUCLEOTIDE SEQUENCE [LARGE SCALE GENOMIC DNA]</scope>
    <source>
        <strain evidence="11">Nm76</strain>
    </source>
</reference>
<dbReference type="InterPro" id="IPR016163">
    <property type="entry name" value="Ald_DH_C"/>
</dbReference>
<dbReference type="InterPro" id="IPR016162">
    <property type="entry name" value="Ald_DH_N"/>
</dbReference>
<dbReference type="FunFam" id="3.40.605.10:FF:000007">
    <property type="entry name" value="NAD/NADP-dependent betaine aldehyde dehydrogenase"/>
    <property type="match status" value="1"/>
</dbReference>
<dbReference type="RefSeq" id="WP_090322709.1">
    <property type="nucleotide sequence ID" value="NZ_FNOE01000051.1"/>
</dbReference>
<dbReference type="Pfam" id="PF00171">
    <property type="entry name" value="Aldedh"/>
    <property type="match status" value="1"/>
</dbReference>
<dbReference type="GO" id="GO:0018485">
    <property type="term" value="F:salicylaldehyde dehydrogenase (NAD+) activity"/>
    <property type="evidence" value="ECO:0007669"/>
    <property type="project" value="UniProtKB-EC"/>
</dbReference>
<dbReference type="Gene3D" id="3.40.605.10">
    <property type="entry name" value="Aldehyde Dehydrogenase, Chain A, domain 1"/>
    <property type="match status" value="1"/>
</dbReference>
<evidence type="ECO:0000313" key="11">
    <source>
        <dbReference type="Proteomes" id="UP000198814"/>
    </source>
</evidence>
<sequence>MENKKESPSPYSNFDQLLINGQWRHGKGAKVLSDLNPYNGTILAEIPHANRDDMDEAYRGAAKAQHEWAALLPGERAAIMRRAAQIMEARREEIVSWIIHESGGTRIKANLEWNAVHGVLLEAATLPYLVEGRILPADIPGKESRMYRKPVGVVGVISPWNWPFQLTARSAAPALAVGNAVVVKPASDTPITGGLLFAKILEEAGLPPGVLSVIVGAGSEIGDAFVTHPIPRVISFTGSTPIGRNIAKLAAEGPMLKRLELELGGNGPFVVLNDADLGQAVEAAVFGKFLHQGQTCMSVNRFIIEDRIHDEFVERFADRVRQLKAGDPDAPDTMIGPIINKSQLSGLQQRIHDAISAGAHQMVGGEAQGLVLPPHVFSQVTNQMPLAQTESFGPIAPVIRAHNEADALSIANDTDLGLAAAVFTQDVERGLRFAQQLESGMAHINDQPVNDLPYNPFGGEKNSGVGRFNGAWAVAAFTTDQWISIQHMPRHYPFDARKIT</sequence>
<keyword evidence="11" id="KW-1185">Reference proteome</keyword>
<evidence type="ECO:0000256" key="8">
    <source>
        <dbReference type="ARBA" id="ARBA00070319"/>
    </source>
</evidence>
<dbReference type="InterPro" id="IPR016161">
    <property type="entry name" value="Ald_DH/histidinol_DH"/>
</dbReference>
<dbReference type="FunFam" id="3.40.309.10:FF:000010">
    <property type="entry name" value="Gamma-aminobutyraldehyde dehydrogenase"/>
    <property type="match status" value="1"/>
</dbReference>
<dbReference type="PANTHER" id="PTHR42986">
    <property type="entry name" value="BENZALDEHYDE DEHYDROGENASE YFMT"/>
    <property type="match status" value="1"/>
</dbReference>
<dbReference type="SUPFAM" id="SSF53720">
    <property type="entry name" value="ALDH-like"/>
    <property type="match status" value="1"/>
</dbReference>
<dbReference type="Gene3D" id="3.40.309.10">
    <property type="entry name" value="Aldehyde Dehydrogenase, Chain A, domain 2"/>
    <property type="match status" value="1"/>
</dbReference>
<name>A0A1H8VB93_9PROT</name>
<dbReference type="InterPro" id="IPR015590">
    <property type="entry name" value="Aldehyde_DH_dom"/>
</dbReference>
<keyword evidence="4" id="KW-0520">NAD</keyword>
<dbReference type="OrthoDB" id="6187633at2"/>
<comment type="pathway">
    <text evidence="5">Aromatic compound metabolism; naphthalene degradation.</text>
</comment>
<keyword evidence="3" id="KW-0560">Oxidoreductase</keyword>
<organism evidence="10 11">
    <name type="scientific">Nitrosomonas oligotropha</name>
    <dbReference type="NCBI Taxonomy" id="42354"/>
    <lineage>
        <taxon>Bacteria</taxon>
        <taxon>Pseudomonadati</taxon>
        <taxon>Pseudomonadota</taxon>
        <taxon>Betaproteobacteria</taxon>
        <taxon>Nitrosomonadales</taxon>
        <taxon>Nitrosomonadaceae</taxon>
        <taxon>Nitrosomonas</taxon>
    </lineage>
</organism>
<accession>A0A1H8VB93</accession>
<evidence type="ECO:0000256" key="4">
    <source>
        <dbReference type="ARBA" id="ARBA00023027"/>
    </source>
</evidence>
<comment type="similarity">
    <text evidence="1">Belongs to the aldehyde dehydrogenase family.</text>
</comment>
<feature type="domain" description="Aldehyde dehydrogenase" evidence="9">
    <location>
        <begin position="23"/>
        <end position="483"/>
    </location>
</feature>
<dbReference type="EMBL" id="FODO01000050">
    <property type="protein sequence ID" value="SEP12665.1"/>
    <property type="molecule type" value="Genomic_DNA"/>
</dbReference>
<dbReference type="PANTHER" id="PTHR42986:SF1">
    <property type="entry name" value="BENZALDEHYDE DEHYDROGENASE YFMT"/>
    <property type="match status" value="1"/>
</dbReference>
<evidence type="ECO:0000256" key="7">
    <source>
        <dbReference type="ARBA" id="ARBA00066992"/>
    </source>
</evidence>
<evidence type="ECO:0000256" key="2">
    <source>
        <dbReference type="ARBA" id="ARBA00022797"/>
    </source>
</evidence>
<gene>
    <name evidence="10" type="ORF">SAMN05216333_15010</name>
</gene>
<dbReference type="EC" id="1.2.1.65" evidence="7"/>
<keyword evidence="2" id="KW-0058">Aromatic hydrocarbons catabolism</keyword>
<dbReference type="STRING" id="42354.SAMN05216333_15010"/>
<evidence type="ECO:0000313" key="10">
    <source>
        <dbReference type="EMBL" id="SEP12665.1"/>
    </source>
</evidence>
<evidence type="ECO:0000256" key="3">
    <source>
        <dbReference type="ARBA" id="ARBA00023002"/>
    </source>
</evidence>
<dbReference type="CDD" id="cd07151">
    <property type="entry name" value="ALDH_HBenzADH"/>
    <property type="match status" value="1"/>
</dbReference>